<reference evidence="3" key="1">
    <citation type="submission" date="2015-02" db="EMBL/GenBank/DDBJ databases">
        <title>Physiological reanalysis, assessment of diazotrophy, and genome sequences of multiple isolates of Streptomyces thermoautotrophicus.</title>
        <authorList>
            <person name="MacKellar D.C."/>
            <person name="Lieber L."/>
            <person name="Norman J."/>
            <person name="Bolger A."/>
            <person name="Tobin C."/>
            <person name="Murray J.W."/>
            <person name="Friesen M."/>
            <person name="Prell J."/>
        </authorList>
    </citation>
    <scope>NUCLEOTIDE SEQUENCE [LARGE SCALE GENOMIC DNA]</scope>
    <source>
        <strain evidence="3">UBT1</strain>
    </source>
</reference>
<name>A0A132NI23_9ACTN</name>
<dbReference type="Pfam" id="PF00561">
    <property type="entry name" value="Abhydrolase_1"/>
    <property type="match status" value="1"/>
</dbReference>
<protein>
    <submittedName>
        <fullName evidence="2">Hydrolase</fullName>
    </submittedName>
</protein>
<gene>
    <name evidence="2" type="ORF">TR74_08140</name>
</gene>
<dbReference type="EMBL" id="JYIK01000751">
    <property type="protein sequence ID" value="KWX09683.1"/>
    <property type="molecule type" value="Genomic_DNA"/>
</dbReference>
<sequence length="102" mass="11287">PWAQQALLASARGIIRAYLERGPQSLWSQAARVRAPTLLVYGRQDKLVDSRLAVRAAETFPRSRLVVLPDSGHVAMMEHPRLVAAAVRELLEDSERETGTGQ</sequence>
<dbReference type="AlphaFoldDB" id="A0A132NI23"/>
<keyword evidence="2" id="KW-0378">Hydrolase</keyword>
<evidence type="ECO:0000259" key="1">
    <source>
        <dbReference type="Pfam" id="PF00561"/>
    </source>
</evidence>
<accession>A0A132NI23</accession>
<dbReference type="PATRIC" id="fig|1469144.9.peg.3860"/>
<evidence type="ECO:0000313" key="3">
    <source>
        <dbReference type="Proteomes" id="UP000070598"/>
    </source>
</evidence>
<dbReference type="GO" id="GO:0016787">
    <property type="term" value="F:hydrolase activity"/>
    <property type="evidence" value="ECO:0007669"/>
    <property type="project" value="UniProtKB-KW"/>
</dbReference>
<dbReference type="InterPro" id="IPR029058">
    <property type="entry name" value="AB_hydrolase_fold"/>
</dbReference>
<evidence type="ECO:0000313" key="2">
    <source>
        <dbReference type="EMBL" id="KWX09683.1"/>
    </source>
</evidence>
<feature type="non-terminal residue" evidence="2">
    <location>
        <position position="1"/>
    </location>
</feature>
<comment type="caution">
    <text evidence="2">The sequence shown here is derived from an EMBL/GenBank/DDBJ whole genome shotgun (WGS) entry which is preliminary data.</text>
</comment>
<dbReference type="PANTHER" id="PTHR43798">
    <property type="entry name" value="MONOACYLGLYCEROL LIPASE"/>
    <property type="match status" value="1"/>
</dbReference>
<dbReference type="RefSeq" id="WP_158013489.1">
    <property type="nucleotide sequence ID" value="NZ_JYIK01000751.1"/>
</dbReference>
<organism evidence="2 3">
    <name type="scientific">Carbonactinospora thermoautotrophica</name>
    <dbReference type="NCBI Taxonomy" id="1469144"/>
    <lineage>
        <taxon>Bacteria</taxon>
        <taxon>Bacillati</taxon>
        <taxon>Actinomycetota</taxon>
        <taxon>Actinomycetes</taxon>
        <taxon>Kitasatosporales</taxon>
        <taxon>Carbonactinosporaceae</taxon>
        <taxon>Carbonactinospora</taxon>
    </lineage>
</organism>
<dbReference type="Gene3D" id="3.40.50.1820">
    <property type="entry name" value="alpha/beta hydrolase"/>
    <property type="match status" value="1"/>
</dbReference>
<proteinExistence type="predicted"/>
<dbReference type="SUPFAM" id="SSF53474">
    <property type="entry name" value="alpha/beta-Hydrolases"/>
    <property type="match status" value="1"/>
</dbReference>
<feature type="domain" description="AB hydrolase-1" evidence="1">
    <location>
        <begin position="24"/>
        <end position="80"/>
    </location>
</feature>
<dbReference type="InterPro" id="IPR050266">
    <property type="entry name" value="AB_hydrolase_sf"/>
</dbReference>
<dbReference type="Proteomes" id="UP000070598">
    <property type="component" value="Unassembled WGS sequence"/>
</dbReference>
<dbReference type="InterPro" id="IPR000073">
    <property type="entry name" value="AB_hydrolase_1"/>
</dbReference>